<dbReference type="Pfam" id="PF06985">
    <property type="entry name" value="HET"/>
    <property type="match status" value="1"/>
</dbReference>
<evidence type="ECO:0000259" key="1">
    <source>
        <dbReference type="Pfam" id="PF06985"/>
    </source>
</evidence>
<keyword evidence="3" id="KW-1185">Reference proteome</keyword>
<dbReference type="InterPro" id="IPR052895">
    <property type="entry name" value="HetReg/Transcr_Mod"/>
</dbReference>
<dbReference type="InterPro" id="IPR010730">
    <property type="entry name" value="HET"/>
</dbReference>
<proteinExistence type="predicted"/>
<dbReference type="PANTHER" id="PTHR24148:SF64">
    <property type="entry name" value="HETEROKARYON INCOMPATIBILITY DOMAIN-CONTAINING PROTEIN"/>
    <property type="match status" value="1"/>
</dbReference>
<sequence length="115" mass="13322">MYRPLRETHEEIRLLDLQPAARLDDPLRGTLRHAKLHDAYCALSYVWGQHVGDKSNIAINSLAAALRHLRQKYGRITIWTDALCIDQMNKDEKSWQVPLMKSIYSEAKEVHAWLG</sequence>
<feature type="non-terminal residue" evidence="2">
    <location>
        <position position="115"/>
    </location>
</feature>
<dbReference type="AlphaFoldDB" id="A0A9P4HIH7"/>
<accession>A0A9P4HIH7</accession>
<dbReference type="PANTHER" id="PTHR24148">
    <property type="entry name" value="ANKYRIN REPEAT DOMAIN-CONTAINING PROTEIN 39 HOMOLOG-RELATED"/>
    <property type="match status" value="1"/>
</dbReference>
<dbReference type="EMBL" id="ML978159">
    <property type="protein sequence ID" value="KAF2034879.1"/>
    <property type="molecule type" value="Genomic_DNA"/>
</dbReference>
<comment type="caution">
    <text evidence="2">The sequence shown here is derived from an EMBL/GenBank/DDBJ whole genome shotgun (WGS) entry which is preliminary data.</text>
</comment>
<name>A0A9P4HIH7_9PLEO</name>
<protein>
    <recommendedName>
        <fullName evidence="1">Heterokaryon incompatibility domain-containing protein</fullName>
    </recommendedName>
</protein>
<reference evidence="2" key="1">
    <citation type="journal article" date="2020" name="Stud. Mycol.">
        <title>101 Dothideomycetes genomes: a test case for predicting lifestyles and emergence of pathogens.</title>
        <authorList>
            <person name="Haridas S."/>
            <person name="Albert R."/>
            <person name="Binder M."/>
            <person name="Bloem J."/>
            <person name="Labutti K."/>
            <person name="Salamov A."/>
            <person name="Andreopoulos B."/>
            <person name="Baker S."/>
            <person name="Barry K."/>
            <person name="Bills G."/>
            <person name="Bluhm B."/>
            <person name="Cannon C."/>
            <person name="Castanera R."/>
            <person name="Culley D."/>
            <person name="Daum C."/>
            <person name="Ezra D."/>
            <person name="Gonzalez J."/>
            <person name="Henrissat B."/>
            <person name="Kuo A."/>
            <person name="Liang C."/>
            <person name="Lipzen A."/>
            <person name="Lutzoni F."/>
            <person name="Magnuson J."/>
            <person name="Mondo S."/>
            <person name="Nolan M."/>
            <person name="Ohm R."/>
            <person name="Pangilinan J."/>
            <person name="Park H.-J."/>
            <person name="Ramirez L."/>
            <person name="Alfaro M."/>
            <person name="Sun H."/>
            <person name="Tritt A."/>
            <person name="Yoshinaga Y."/>
            <person name="Zwiers L.-H."/>
            <person name="Turgeon B."/>
            <person name="Goodwin S."/>
            <person name="Spatafora J."/>
            <person name="Crous P."/>
            <person name="Grigoriev I."/>
        </authorList>
    </citation>
    <scope>NUCLEOTIDE SEQUENCE</scope>
    <source>
        <strain evidence="2">CBS 110217</strain>
    </source>
</reference>
<dbReference type="OrthoDB" id="3553147at2759"/>
<gene>
    <name evidence="2" type="ORF">EK21DRAFT_55691</name>
</gene>
<evidence type="ECO:0000313" key="3">
    <source>
        <dbReference type="Proteomes" id="UP000799777"/>
    </source>
</evidence>
<feature type="domain" description="Heterokaryon incompatibility" evidence="1">
    <location>
        <begin position="40"/>
        <end position="115"/>
    </location>
</feature>
<organism evidence="2 3">
    <name type="scientific">Setomelanomma holmii</name>
    <dbReference type="NCBI Taxonomy" id="210430"/>
    <lineage>
        <taxon>Eukaryota</taxon>
        <taxon>Fungi</taxon>
        <taxon>Dikarya</taxon>
        <taxon>Ascomycota</taxon>
        <taxon>Pezizomycotina</taxon>
        <taxon>Dothideomycetes</taxon>
        <taxon>Pleosporomycetidae</taxon>
        <taxon>Pleosporales</taxon>
        <taxon>Pleosporineae</taxon>
        <taxon>Phaeosphaeriaceae</taxon>
        <taxon>Setomelanomma</taxon>
    </lineage>
</organism>
<dbReference type="Proteomes" id="UP000799777">
    <property type="component" value="Unassembled WGS sequence"/>
</dbReference>
<evidence type="ECO:0000313" key="2">
    <source>
        <dbReference type="EMBL" id="KAF2034879.1"/>
    </source>
</evidence>